<organism evidence="4 5">
    <name type="scientific">Candidatus Jorgensenbacteria bacterium GWA1_54_12</name>
    <dbReference type="NCBI Taxonomy" id="1798468"/>
    <lineage>
        <taxon>Bacteria</taxon>
        <taxon>Candidatus Joergenseniibacteriota</taxon>
    </lineage>
</organism>
<dbReference type="EMBL" id="MFKH01000010">
    <property type="protein sequence ID" value="OGG37489.1"/>
    <property type="molecule type" value="Genomic_DNA"/>
</dbReference>
<gene>
    <name evidence="4" type="ORF">A2110_02765</name>
</gene>
<comment type="caution">
    <text evidence="4">The sequence shown here is derived from an EMBL/GenBank/DDBJ whole genome shotgun (WGS) entry which is preliminary data.</text>
</comment>
<dbReference type="PANTHER" id="PTHR46429">
    <property type="entry name" value="23S RRNA (GUANOSINE-2'-O-)-METHYLTRANSFERASE RLMB"/>
    <property type="match status" value="1"/>
</dbReference>
<feature type="domain" description="tRNA/rRNA methyltransferase SpoU type" evidence="3">
    <location>
        <begin position="98"/>
        <end position="236"/>
    </location>
</feature>
<dbReference type="SUPFAM" id="SSF75217">
    <property type="entry name" value="alpha/beta knot"/>
    <property type="match status" value="1"/>
</dbReference>
<proteinExistence type="predicted"/>
<dbReference type="Pfam" id="PF00588">
    <property type="entry name" value="SpoU_methylase"/>
    <property type="match status" value="1"/>
</dbReference>
<evidence type="ECO:0000313" key="4">
    <source>
        <dbReference type="EMBL" id="OGG37489.1"/>
    </source>
</evidence>
<sequence>MKTLKVRNKNAMVELLQSGANFEKISIVADLEQDSLTKEIISLAKGRGIRVETSTQRKMAKRRSGETQEVLVGFLIPENIRKLKDLLDEMYQKNENPFFLLVNRVDFESNIGVIARTAFAAGVNGLIFQGDEDRFLNEETIHFSIGAIARIPLVKMGIFEAIKELQKSGIKTFCLQMGSGAYFKEDLSGPAAFVLGAERKGVSNEVSERCGKTLSIPMRQGIDSINVGVSAGIVLYEKVRQDKVNKAPR</sequence>
<evidence type="ECO:0000259" key="3">
    <source>
        <dbReference type="Pfam" id="PF00588"/>
    </source>
</evidence>
<dbReference type="AlphaFoldDB" id="A0A1F6BKN4"/>
<dbReference type="Proteomes" id="UP000176273">
    <property type="component" value="Unassembled WGS sequence"/>
</dbReference>
<name>A0A1F6BKN4_9BACT</name>
<reference evidence="4 5" key="1">
    <citation type="journal article" date="2016" name="Nat. Commun.">
        <title>Thousands of microbial genomes shed light on interconnected biogeochemical processes in an aquifer system.</title>
        <authorList>
            <person name="Anantharaman K."/>
            <person name="Brown C.T."/>
            <person name="Hug L.A."/>
            <person name="Sharon I."/>
            <person name="Castelle C.J."/>
            <person name="Probst A.J."/>
            <person name="Thomas B.C."/>
            <person name="Singh A."/>
            <person name="Wilkins M.J."/>
            <person name="Karaoz U."/>
            <person name="Brodie E.L."/>
            <person name="Williams K.H."/>
            <person name="Hubbard S.S."/>
            <person name="Banfield J.F."/>
        </authorList>
    </citation>
    <scope>NUCLEOTIDE SEQUENCE [LARGE SCALE GENOMIC DNA]</scope>
</reference>
<evidence type="ECO:0000256" key="2">
    <source>
        <dbReference type="ARBA" id="ARBA00022679"/>
    </source>
</evidence>
<dbReference type="PANTHER" id="PTHR46429:SF1">
    <property type="entry name" value="23S RRNA (GUANOSINE-2'-O-)-METHYLTRANSFERASE RLMB"/>
    <property type="match status" value="1"/>
</dbReference>
<dbReference type="GO" id="GO:0008173">
    <property type="term" value="F:RNA methyltransferase activity"/>
    <property type="evidence" value="ECO:0007669"/>
    <property type="project" value="InterPro"/>
</dbReference>
<accession>A0A1F6BKN4</accession>
<dbReference type="GO" id="GO:0003723">
    <property type="term" value="F:RNA binding"/>
    <property type="evidence" value="ECO:0007669"/>
    <property type="project" value="InterPro"/>
</dbReference>
<evidence type="ECO:0000313" key="5">
    <source>
        <dbReference type="Proteomes" id="UP000176273"/>
    </source>
</evidence>
<dbReference type="STRING" id="1798468.A2110_02765"/>
<dbReference type="InterPro" id="IPR029028">
    <property type="entry name" value="Alpha/beta_knot_MTases"/>
</dbReference>
<dbReference type="GO" id="GO:0006396">
    <property type="term" value="P:RNA processing"/>
    <property type="evidence" value="ECO:0007669"/>
    <property type="project" value="InterPro"/>
</dbReference>
<dbReference type="InterPro" id="IPR001537">
    <property type="entry name" value="SpoU_MeTrfase"/>
</dbReference>
<protein>
    <recommendedName>
        <fullName evidence="3">tRNA/rRNA methyltransferase SpoU type domain-containing protein</fullName>
    </recommendedName>
</protein>
<keyword evidence="1" id="KW-0489">Methyltransferase</keyword>
<dbReference type="GO" id="GO:0005829">
    <property type="term" value="C:cytosol"/>
    <property type="evidence" value="ECO:0007669"/>
    <property type="project" value="TreeGrafter"/>
</dbReference>
<keyword evidence="2" id="KW-0808">Transferase</keyword>
<dbReference type="GO" id="GO:0032259">
    <property type="term" value="P:methylation"/>
    <property type="evidence" value="ECO:0007669"/>
    <property type="project" value="UniProtKB-KW"/>
</dbReference>
<dbReference type="InterPro" id="IPR004441">
    <property type="entry name" value="rRNA_MeTrfase_TrmH"/>
</dbReference>
<dbReference type="InterPro" id="IPR029026">
    <property type="entry name" value="tRNA_m1G_MTases_N"/>
</dbReference>
<evidence type="ECO:0000256" key="1">
    <source>
        <dbReference type="ARBA" id="ARBA00022603"/>
    </source>
</evidence>
<dbReference type="Gene3D" id="3.40.1280.10">
    <property type="match status" value="1"/>
</dbReference>